<proteinExistence type="predicted"/>
<keyword evidence="2" id="KW-1185">Reference proteome</keyword>
<evidence type="ECO:0000313" key="2">
    <source>
        <dbReference type="Proteomes" id="UP000003835"/>
    </source>
</evidence>
<sequence>MVGSVRYFVNAPYEFTNGVIEVRSHVSIPVQHPCFVIIK</sequence>
<evidence type="ECO:0000313" key="1">
    <source>
        <dbReference type="EMBL" id="EDX72426.1"/>
    </source>
</evidence>
<name>B4W090_9CYAN</name>
<dbReference type="HOGENOM" id="CLU_3307887_0_0_3"/>
<protein>
    <submittedName>
        <fullName evidence="1">Uncharacterized protein</fullName>
    </submittedName>
</protein>
<dbReference type="Proteomes" id="UP000003835">
    <property type="component" value="Unassembled WGS sequence"/>
</dbReference>
<dbReference type="AlphaFoldDB" id="B4W090"/>
<organism evidence="1 2">
    <name type="scientific">Coleofasciculus chthonoplastes PCC 7420</name>
    <dbReference type="NCBI Taxonomy" id="118168"/>
    <lineage>
        <taxon>Bacteria</taxon>
        <taxon>Bacillati</taxon>
        <taxon>Cyanobacteriota</taxon>
        <taxon>Cyanophyceae</taxon>
        <taxon>Coleofasciculales</taxon>
        <taxon>Coleofasciculaceae</taxon>
        <taxon>Coleofasciculus</taxon>
    </lineage>
</organism>
<accession>B4W090</accession>
<reference evidence="1 2" key="1">
    <citation type="submission" date="2008-07" db="EMBL/GenBank/DDBJ databases">
        <authorList>
            <person name="Tandeau de Marsac N."/>
            <person name="Ferriera S."/>
            <person name="Johnson J."/>
            <person name="Kravitz S."/>
            <person name="Beeson K."/>
            <person name="Sutton G."/>
            <person name="Rogers Y.-H."/>
            <person name="Friedman R."/>
            <person name="Frazier M."/>
            <person name="Venter J.C."/>
        </authorList>
    </citation>
    <scope>NUCLEOTIDE SEQUENCE [LARGE SCALE GENOMIC DNA]</scope>
    <source>
        <strain evidence="1 2">PCC 7420</strain>
    </source>
</reference>
<gene>
    <name evidence="1" type="ORF">MC7420_3498</name>
</gene>
<dbReference type="EMBL" id="DS989864">
    <property type="protein sequence ID" value="EDX72426.1"/>
    <property type="molecule type" value="Genomic_DNA"/>
</dbReference>